<dbReference type="PANTHER" id="PTHR43343:SF3">
    <property type="entry name" value="PROTEASE DO-LIKE 8, CHLOROPLASTIC"/>
    <property type="match status" value="1"/>
</dbReference>
<dbReference type="GO" id="GO:0006508">
    <property type="term" value="P:proteolysis"/>
    <property type="evidence" value="ECO:0007669"/>
    <property type="project" value="UniProtKB-KW"/>
</dbReference>
<gene>
    <name evidence="7" type="ORF">HNR30_007204</name>
</gene>
<feature type="region of interest" description="Disordered" evidence="4">
    <location>
        <begin position="112"/>
        <end position="136"/>
    </location>
</feature>
<dbReference type="InterPro" id="IPR043504">
    <property type="entry name" value="Peptidase_S1_PA_chymotrypsin"/>
</dbReference>
<dbReference type="Gene3D" id="2.40.10.10">
    <property type="entry name" value="Trypsin-like serine proteases"/>
    <property type="match status" value="2"/>
</dbReference>
<evidence type="ECO:0000313" key="8">
    <source>
        <dbReference type="Proteomes" id="UP000530928"/>
    </source>
</evidence>
<feature type="transmembrane region" description="Helical" evidence="5">
    <location>
        <begin position="84"/>
        <end position="109"/>
    </location>
</feature>
<evidence type="ECO:0000256" key="2">
    <source>
        <dbReference type="ARBA" id="ARBA00022670"/>
    </source>
</evidence>
<dbReference type="SUPFAM" id="SSF50494">
    <property type="entry name" value="Trypsin-like serine proteases"/>
    <property type="match status" value="1"/>
</dbReference>
<dbReference type="EC" id="3.4.21.-" evidence="7"/>
<comment type="caution">
    <text evidence="7">The sequence shown here is derived from an EMBL/GenBank/DDBJ whole genome shotgun (WGS) entry which is preliminary data.</text>
</comment>
<keyword evidence="2 7" id="KW-0645">Protease</keyword>
<evidence type="ECO:0000313" key="7">
    <source>
        <dbReference type="EMBL" id="MBA2895818.1"/>
    </source>
</evidence>
<name>A0A7W0CRF1_9ACTN</name>
<proteinExistence type="inferred from homology"/>
<keyword evidence="8" id="KW-1185">Reference proteome</keyword>
<evidence type="ECO:0000256" key="1">
    <source>
        <dbReference type="ARBA" id="ARBA00010541"/>
    </source>
</evidence>
<comment type="similarity">
    <text evidence="1">Belongs to the peptidase S1C family.</text>
</comment>
<keyword evidence="5" id="KW-0472">Membrane</keyword>
<feature type="domain" description="PDZ" evidence="6">
    <location>
        <begin position="346"/>
        <end position="433"/>
    </location>
</feature>
<dbReference type="Pfam" id="PF13180">
    <property type="entry name" value="PDZ_2"/>
    <property type="match status" value="1"/>
</dbReference>
<dbReference type="InterPro" id="IPR009003">
    <property type="entry name" value="Peptidase_S1_PA"/>
</dbReference>
<dbReference type="SUPFAM" id="SSF50156">
    <property type="entry name" value="PDZ domain-like"/>
    <property type="match status" value="1"/>
</dbReference>
<dbReference type="Pfam" id="PF13365">
    <property type="entry name" value="Trypsin_2"/>
    <property type="match status" value="1"/>
</dbReference>
<keyword evidence="5" id="KW-0812">Transmembrane</keyword>
<reference evidence="7 8" key="1">
    <citation type="submission" date="2020-07" db="EMBL/GenBank/DDBJ databases">
        <title>Genomic Encyclopedia of Type Strains, Phase IV (KMG-IV): sequencing the most valuable type-strain genomes for metagenomic binning, comparative biology and taxonomic classification.</title>
        <authorList>
            <person name="Goeker M."/>
        </authorList>
    </citation>
    <scope>NUCLEOTIDE SEQUENCE [LARGE SCALE GENOMIC DNA]</scope>
    <source>
        <strain evidence="7 8">DSM 45533</strain>
    </source>
</reference>
<dbReference type="RefSeq" id="WP_181614509.1">
    <property type="nucleotide sequence ID" value="NZ_BAABAM010000011.1"/>
</dbReference>
<dbReference type="PROSITE" id="PS50106">
    <property type="entry name" value="PDZ"/>
    <property type="match status" value="1"/>
</dbReference>
<keyword evidence="3 7" id="KW-0378">Hydrolase</keyword>
<evidence type="ECO:0000256" key="4">
    <source>
        <dbReference type="SAM" id="MobiDB-lite"/>
    </source>
</evidence>
<feature type="region of interest" description="Disordered" evidence="4">
    <location>
        <begin position="1"/>
        <end position="78"/>
    </location>
</feature>
<dbReference type="EMBL" id="JACDUR010000007">
    <property type="protein sequence ID" value="MBA2895818.1"/>
    <property type="molecule type" value="Genomic_DNA"/>
</dbReference>
<accession>A0A7W0CRF1</accession>
<organism evidence="7 8">
    <name type="scientific">Nonomuraea soli</name>
    <dbReference type="NCBI Taxonomy" id="1032476"/>
    <lineage>
        <taxon>Bacteria</taxon>
        <taxon>Bacillati</taxon>
        <taxon>Actinomycetota</taxon>
        <taxon>Actinomycetes</taxon>
        <taxon>Streptosporangiales</taxon>
        <taxon>Streptosporangiaceae</taxon>
        <taxon>Nonomuraea</taxon>
    </lineage>
</organism>
<evidence type="ECO:0000256" key="3">
    <source>
        <dbReference type="ARBA" id="ARBA00022801"/>
    </source>
</evidence>
<dbReference type="SMART" id="SM00228">
    <property type="entry name" value="PDZ"/>
    <property type="match status" value="1"/>
</dbReference>
<dbReference type="Gene3D" id="2.30.42.10">
    <property type="match status" value="1"/>
</dbReference>
<sequence>MSGNTGQFGAPSGPAPQFGAPAGNTGQFGSPAGNTGQFGAQGGSGSGGGNVPPPPPGRPLGMGAGWAPPPGAASTSGPSRGPGVGVLVAIGVVIALVSGLAASAGTYLMTRDGSDTNPNYSLGPVPTGSTNRPPDSVAGVAARVLPSVVSLEVGNGNRTEGASGSGFLIKGGYVVTNHHVVAMAVKSGEINIIFNNRKESPGRIVGTDPGSDLAVIKPDDTFGTPEIALGNSDDVVVGDPVLAVGTPLGLTGTVTTGIVSSKNRPVVAGSESARTAEEVAYISAIQTDAAINPGNSGGPLVNANGEVVGVNSAIATLSRVSNSEQGNIGLGFAITSNQARRVAEDLIKYGKARKPLIGIVIDPGHTGEGVRIASDPAQGRQPVTKDGPAAKAGLKGGDVILEVDGLRLENDEELIALVRSKAPGSKLTVKYLRDGQEKTATLTVEADAEPVATPTPS</sequence>
<dbReference type="PANTHER" id="PTHR43343">
    <property type="entry name" value="PEPTIDASE S12"/>
    <property type="match status" value="1"/>
</dbReference>
<keyword evidence="5" id="KW-1133">Transmembrane helix</keyword>
<dbReference type="InterPro" id="IPR001940">
    <property type="entry name" value="Peptidase_S1C"/>
</dbReference>
<evidence type="ECO:0000256" key="5">
    <source>
        <dbReference type="SAM" id="Phobius"/>
    </source>
</evidence>
<protein>
    <submittedName>
        <fullName evidence="7">Putative serine protease PepD</fullName>
        <ecNumber evidence="7">3.4.21.-</ecNumber>
    </submittedName>
</protein>
<dbReference type="AlphaFoldDB" id="A0A7W0CRF1"/>
<feature type="compositionally biased region" description="Gly residues" evidence="4">
    <location>
        <begin position="39"/>
        <end position="50"/>
    </location>
</feature>
<evidence type="ECO:0000259" key="6">
    <source>
        <dbReference type="PROSITE" id="PS50106"/>
    </source>
</evidence>
<dbReference type="Proteomes" id="UP000530928">
    <property type="component" value="Unassembled WGS sequence"/>
</dbReference>
<dbReference type="PRINTS" id="PR00834">
    <property type="entry name" value="PROTEASES2C"/>
</dbReference>
<dbReference type="InterPro" id="IPR051201">
    <property type="entry name" value="Chloro_Bact_Ser_Proteases"/>
</dbReference>
<dbReference type="InterPro" id="IPR001478">
    <property type="entry name" value="PDZ"/>
</dbReference>
<dbReference type="InterPro" id="IPR036034">
    <property type="entry name" value="PDZ_sf"/>
</dbReference>
<dbReference type="GO" id="GO:0004252">
    <property type="term" value="F:serine-type endopeptidase activity"/>
    <property type="evidence" value="ECO:0007669"/>
    <property type="project" value="InterPro"/>
</dbReference>